<dbReference type="RefSeq" id="WP_182839381.1">
    <property type="nucleotide sequence ID" value="NZ_BAAABQ010000004.1"/>
</dbReference>
<dbReference type="Proteomes" id="UP000517916">
    <property type="component" value="Unassembled WGS sequence"/>
</dbReference>
<dbReference type="EMBL" id="JACJID010000005">
    <property type="protein sequence ID" value="MBA8929465.1"/>
    <property type="molecule type" value="Genomic_DNA"/>
</dbReference>
<gene>
    <name evidence="2" type="ORF">BC739_006683</name>
</gene>
<name>A0ABR6BRF3_9PSEU</name>
<sequence length="57" mass="6153">MTKVTIGVLNYRRSGRWHGGFDFGPLRQACAPLAGLPQRSSRSAQAASGVRTRVRPG</sequence>
<organism evidence="2 3">
    <name type="scientific">Kutzneria viridogrisea</name>
    <dbReference type="NCBI Taxonomy" id="47990"/>
    <lineage>
        <taxon>Bacteria</taxon>
        <taxon>Bacillati</taxon>
        <taxon>Actinomycetota</taxon>
        <taxon>Actinomycetes</taxon>
        <taxon>Pseudonocardiales</taxon>
        <taxon>Pseudonocardiaceae</taxon>
        <taxon>Kutzneria</taxon>
    </lineage>
</organism>
<comment type="caution">
    <text evidence="2">The sequence shown here is derived from an EMBL/GenBank/DDBJ whole genome shotgun (WGS) entry which is preliminary data.</text>
</comment>
<feature type="compositionally biased region" description="Low complexity" evidence="1">
    <location>
        <begin position="38"/>
        <end position="48"/>
    </location>
</feature>
<protein>
    <submittedName>
        <fullName evidence="2">Uncharacterized protein</fullName>
    </submittedName>
</protein>
<reference evidence="2 3" key="1">
    <citation type="submission" date="2020-08" db="EMBL/GenBank/DDBJ databases">
        <title>Genomic Encyclopedia of Archaeal and Bacterial Type Strains, Phase II (KMG-II): from individual species to whole genera.</title>
        <authorList>
            <person name="Goeker M."/>
        </authorList>
    </citation>
    <scope>NUCLEOTIDE SEQUENCE [LARGE SCALE GENOMIC DNA]</scope>
    <source>
        <strain evidence="2 3">DSM 43850</strain>
    </source>
</reference>
<keyword evidence="3" id="KW-1185">Reference proteome</keyword>
<evidence type="ECO:0000313" key="3">
    <source>
        <dbReference type="Proteomes" id="UP000517916"/>
    </source>
</evidence>
<proteinExistence type="predicted"/>
<evidence type="ECO:0000256" key="1">
    <source>
        <dbReference type="SAM" id="MobiDB-lite"/>
    </source>
</evidence>
<evidence type="ECO:0000313" key="2">
    <source>
        <dbReference type="EMBL" id="MBA8929465.1"/>
    </source>
</evidence>
<feature type="region of interest" description="Disordered" evidence="1">
    <location>
        <begin position="34"/>
        <end position="57"/>
    </location>
</feature>
<accession>A0ABR6BRF3</accession>